<dbReference type="GO" id="GO:0140326">
    <property type="term" value="F:ATPase-coupled intramembrane lipid transporter activity"/>
    <property type="evidence" value="ECO:0007669"/>
    <property type="project" value="TreeGrafter"/>
</dbReference>
<dbReference type="Pfam" id="PF16209">
    <property type="entry name" value="PhoLip_ATPase_N"/>
    <property type="match status" value="1"/>
</dbReference>
<accession>A0AAX4J9B6</accession>
<dbReference type="SUPFAM" id="SSF81660">
    <property type="entry name" value="Metal cation-transporting ATPase, ATP-binding domain N"/>
    <property type="match status" value="1"/>
</dbReference>
<feature type="domain" description="P-type ATPase C-terminal" evidence="11">
    <location>
        <begin position="741"/>
        <end position="972"/>
    </location>
</feature>
<dbReference type="InterPro" id="IPR044492">
    <property type="entry name" value="P_typ_ATPase_HD_dom"/>
</dbReference>
<feature type="transmembrane region" description="Helical" evidence="8">
    <location>
        <begin position="321"/>
        <end position="339"/>
    </location>
</feature>
<evidence type="ECO:0000256" key="7">
    <source>
        <dbReference type="ARBA" id="ARBA00023136"/>
    </source>
</evidence>
<keyword evidence="7 8" id="KW-0472">Membrane</keyword>
<evidence type="ECO:0000313" key="12">
    <source>
        <dbReference type="EMBL" id="WUR02579.1"/>
    </source>
</evidence>
<dbReference type="RefSeq" id="XP_065328724.1">
    <property type="nucleotide sequence ID" value="XM_065472652.1"/>
</dbReference>
<keyword evidence="2 8" id="KW-0812">Transmembrane</keyword>
<dbReference type="PANTHER" id="PTHR24092">
    <property type="entry name" value="PROBABLE PHOSPHOLIPID-TRANSPORTING ATPASE"/>
    <property type="match status" value="1"/>
</dbReference>
<dbReference type="InterPro" id="IPR059000">
    <property type="entry name" value="ATPase_P-type_domA"/>
</dbReference>
<dbReference type="InterPro" id="IPR018303">
    <property type="entry name" value="ATPase_P-typ_P_site"/>
</dbReference>
<keyword evidence="4" id="KW-0460">Magnesium</keyword>
<feature type="transmembrane region" description="Helical" evidence="8">
    <location>
        <begin position="845"/>
        <end position="874"/>
    </location>
</feature>
<name>A0AAX4J9B6_9MICR</name>
<protein>
    <submittedName>
        <fullName evidence="12">Phospholipid-transporting ATPase (DRS2)</fullName>
    </submittedName>
</protein>
<dbReference type="InterPro" id="IPR032630">
    <property type="entry name" value="P_typ_ATPase_c"/>
</dbReference>
<comment type="subcellular location">
    <subcellularLocation>
        <location evidence="1">Membrane</location>
        <topology evidence="1">Multi-pass membrane protein</topology>
    </subcellularLocation>
</comment>
<dbReference type="PROSITE" id="PS00154">
    <property type="entry name" value="ATPASE_E1_E2"/>
    <property type="match status" value="1"/>
</dbReference>
<dbReference type="AlphaFoldDB" id="A0AAX4J9B6"/>
<evidence type="ECO:0000256" key="6">
    <source>
        <dbReference type="ARBA" id="ARBA00022989"/>
    </source>
</evidence>
<feature type="domain" description="P-type ATPase N-terminal" evidence="10">
    <location>
        <begin position="4"/>
        <end position="54"/>
    </location>
</feature>
<proteinExistence type="predicted"/>
<dbReference type="Gene3D" id="2.70.150.10">
    <property type="entry name" value="Calcium-transporting ATPase, cytoplasmic transduction domain A"/>
    <property type="match status" value="1"/>
</dbReference>
<feature type="transmembrane region" description="Helical" evidence="8">
    <location>
        <begin position="775"/>
        <end position="794"/>
    </location>
</feature>
<dbReference type="EMBL" id="CP142727">
    <property type="protein sequence ID" value="WUR02579.1"/>
    <property type="molecule type" value="Genomic_DNA"/>
</dbReference>
<dbReference type="InterPro" id="IPR023298">
    <property type="entry name" value="ATPase_P-typ_TM_dom_sf"/>
</dbReference>
<dbReference type="GO" id="GO:0005886">
    <property type="term" value="C:plasma membrane"/>
    <property type="evidence" value="ECO:0007669"/>
    <property type="project" value="TreeGrafter"/>
</dbReference>
<keyword evidence="5" id="KW-1278">Translocase</keyword>
<evidence type="ECO:0000259" key="11">
    <source>
        <dbReference type="Pfam" id="PF16212"/>
    </source>
</evidence>
<dbReference type="InterPro" id="IPR036412">
    <property type="entry name" value="HAD-like_sf"/>
</dbReference>
<evidence type="ECO:0000313" key="13">
    <source>
        <dbReference type="Proteomes" id="UP001334084"/>
    </source>
</evidence>
<dbReference type="InterPro" id="IPR001757">
    <property type="entry name" value="P_typ_ATPase"/>
</dbReference>
<gene>
    <name evidence="12" type="ORF">VNE69_02105</name>
</gene>
<dbReference type="SFLD" id="SFLDF00027">
    <property type="entry name" value="p-type_atpase"/>
    <property type="match status" value="1"/>
</dbReference>
<dbReference type="SUPFAM" id="SSF56784">
    <property type="entry name" value="HAD-like"/>
    <property type="match status" value="1"/>
</dbReference>
<dbReference type="Pfam" id="PF00122">
    <property type="entry name" value="E1-E2_ATPase"/>
    <property type="match status" value="1"/>
</dbReference>
<evidence type="ECO:0000256" key="4">
    <source>
        <dbReference type="ARBA" id="ARBA00022842"/>
    </source>
</evidence>
<feature type="transmembrane region" description="Helical" evidence="8">
    <location>
        <begin position="272"/>
        <end position="295"/>
    </location>
</feature>
<evidence type="ECO:0000256" key="8">
    <source>
        <dbReference type="SAM" id="Phobius"/>
    </source>
</evidence>
<evidence type="ECO:0000256" key="5">
    <source>
        <dbReference type="ARBA" id="ARBA00022967"/>
    </source>
</evidence>
<feature type="transmembrane region" description="Helical" evidence="8">
    <location>
        <begin position="894"/>
        <end position="911"/>
    </location>
</feature>
<dbReference type="Gene3D" id="3.40.50.1000">
    <property type="entry name" value="HAD superfamily/HAD-like"/>
    <property type="match status" value="1"/>
</dbReference>
<keyword evidence="6 8" id="KW-1133">Transmembrane helix</keyword>
<dbReference type="Gene3D" id="3.40.1110.10">
    <property type="entry name" value="Calcium-transporting ATPase, cytoplasmic domain N"/>
    <property type="match status" value="1"/>
</dbReference>
<evidence type="ECO:0000256" key="3">
    <source>
        <dbReference type="ARBA" id="ARBA00022723"/>
    </source>
</evidence>
<dbReference type="PRINTS" id="PR00119">
    <property type="entry name" value="CATATPASE"/>
</dbReference>
<dbReference type="SFLD" id="SFLDG00002">
    <property type="entry name" value="C1.7:_P-type_atpase_like"/>
    <property type="match status" value="1"/>
</dbReference>
<reference evidence="12" key="1">
    <citation type="journal article" date="2024" name="BMC Genomics">
        <title>Functional annotation of a divergent genome using sequence and structure-based similarity.</title>
        <authorList>
            <person name="Svedberg D."/>
            <person name="Winiger R.R."/>
            <person name="Berg A."/>
            <person name="Sharma H."/>
            <person name="Tellgren-Roth C."/>
            <person name="Debrunner-Vossbrinck B.A."/>
            <person name="Vossbrinck C.R."/>
            <person name="Barandun J."/>
        </authorList>
    </citation>
    <scope>NUCLEOTIDE SEQUENCE</scope>
    <source>
        <strain evidence="12">Illinois isolate</strain>
    </source>
</reference>
<feature type="transmembrane region" description="Helical" evidence="8">
    <location>
        <begin position="956"/>
        <end position="977"/>
    </location>
</feature>
<dbReference type="Pfam" id="PF00702">
    <property type="entry name" value="Hydrolase"/>
    <property type="match status" value="1"/>
</dbReference>
<keyword evidence="3" id="KW-0479">Metal-binding</keyword>
<dbReference type="SUPFAM" id="SSF81665">
    <property type="entry name" value="Calcium ATPase, transmembrane domain M"/>
    <property type="match status" value="1"/>
</dbReference>
<dbReference type="InterPro" id="IPR008250">
    <property type="entry name" value="ATPase_P-typ_transduc_dom_A_sf"/>
</dbReference>
<dbReference type="GO" id="GO:0016887">
    <property type="term" value="F:ATP hydrolysis activity"/>
    <property type="evidence" value="ECO:0007669"/>
    <property type="project" value="InterPro"/>
</dbReference>
<feature type="transmembrane region" description="Helical" evidence="8">
    <location>
        <begin position="916"/>
        <end position="936"/>
    </location>
</feature>
<dbReference type="SUPFAM" id="SSF81653">
    <property type="entry name" value="Calcium ATPase, transduction domain A"/>
    <property type="match status" value="1"/>
</dbReference>
<dbReference type="InterPro" id="IPR023299">
    <property type="entry name" value="ATPase_P-typ_cyto_dom_N"/>
</dbReference>
<sequence>MKKENRIITSKYNKYTFFFVNMYHQLSKPSNLFFLLTMVLLTIPQISPFNPYTYLLAFSLVTGTSMIKDGIEDYKRHKEDKIVNMKIINVAYIEDKMIYSKEIHAEDIKQGDFVILKPEEEIPGDCVLLLSKIKEKCKGYCFVDTSNLDGESNLKKKTSHTVKDCLQNCAESRSDQMSYDFCQCEYDLLENVKNSTVKDTGDVFNKFECTLTTQDREFLCNERNILLRGMKLKNVDSALVYIVAVGGQTKLGKSNVMPRKGTSLFEMELTKIVMIIFVIYFVLLCSTAILGSLFLRKNNLQYLYLGTYLSSDALKLTGTNYIMFSYLIPLSLFVTLEVSRMFHALYISHDENLERDGIKSVCRNSNVTEDLGMIEYILSDKTGTLTKNKMVFKKIHVLGSEEIIDVSELKFNFSNIDEISDLIKFSNVKDEVYRNFFLTFLLLCCNSVEPLNGKLEGISQDEICILQKLEANGIQLLRREEDFLLLKIGNINIKCNIEYILDFSSSRQRMSVIVKFLDKIFMFSKGSDQMMLDEKKINVKILNRESVSKIVNKNSSYRTLICAYREITNEELINLKNDLESVNLEDHEEKEDFFFKKLEKNLEYIGTTFIEDELQDEVKETIEMLKEAGIKIWMITGDKKETALSCAIDSGLMTNLRDNSVISIEGRRVDEELRNPNILSYKSVIIYRSTPKQKSQIALILRNFKKNTLAIGDGNNDVPMLLTSHVGVGILGKEGNQAGISADFAVPDFRSLKYLIFIHGRYNFIRFSKVTLNGLYKNIYLIIIQYLYNFYTGFSGKPVYNNFFLNYYNVLFTSLIPATICCFDKDLPEDYLLRNPREYKSTTSFFCKSVIFLGIIYGIIQGLVVFLLVLGVFFIKDLVRRDGKVAGYNGMNNLMSLIVFFSVFLGQIRLISFYTIYSYVAIFLSLLLLFLTLFVIQDTSLGGNMWILMSIPSAYFTFLFIMLFTYISELCLSKIFYKLVNKKEIN</sequence>
<dbReference type="GeneID" id="90540395"/>
<evidence type="ECO:0000259" key="9">
    <source>
        <dbReference type="Pfam" id="PF00122"/>
    </source>
</evidence>
<evidence type="ECO:0000259" key="10">
    <source>
        <dbReference type="Pfam" id="PF16209"/>
    </source>
</evidence>
<evidence type="ECO:0000256" key="2">
    <source>
        <dbReference type="ARBA" id="ARBA00022692"/>
    </source>
</evidence>
<organism evidence="12 13">
    <name type="scientific">Vairimorpha necatrix</name>
    <dbReference type="NCBI Taxonomy" id="6039"/>
    <lineage>
        <taxon>Eukaryota</taxon>
        <taxon>Fungi</taxon>
        <taxon>Fungi incertae sedis</taxon>
        <taxon>Microsporidia</taxon>
        <taxon>Nosematidae</taxon>
        <taxon>Vairimorpha</taxon>
    </lineage>
</organism>
<dbReference type="GO" id="GO:0045332">
    <property type="term" value="P:phospholipid translocation"/>
    <property type="evidence" value="ECO:0007669"/>
    <property type="project" value="TreeGrafter"/>
</dbReference>
<dbReference type="GO" id="GO:0046872">
    <property type="term" value="F:metal ion binding"/>
    <property type="evidence" value="ECO:0007669"/>
    <property type="project" value="UniProtKB-KW"/>
</dbReference>
<dbReference type="InterPro" id="IPR023214">
    <property type="entry name" value="HAD_sf"/>
</dbReference>
<dbReference type="Pfam" id="PF16212">
    <property type="entry name" value="PhoLip_ATPase_C"/>
    <property type="match status" value="1"/>
</dbReference>
<keyword evidence="13" id="KW-1185">Reference proteome</keyword>
<dbReference type="InterPro" id="IPR032631">
    <property type="entry name" value="P-type_ATPase_N"/>
</dbReference>
<dbReference type="SFLD" id="SFLDS00003">
    <property type="entry name" value="Haloacid_Dehalogenase"/>
    <property type="match status" value="1"/>
</dbReference>
<dbReference type="NCBIfam" id="TIGR01494">
    <property type="entry name" value="ATPase_P-type"/>
    <property type="match status" value="1"/>
</dbReference>
<feature type="transmembrane region" description="Helical" evidence="8">
    <location>
        <begin position="30"/>
        <end position="46"/>
    </location>
</feature>
<dbReference type="KEGG" id="vnx:VNE69_02105"/>
<dbReference type="GO" id="GO:0005524">
    <property type="term" value="F:ATP binding"/>
    <property type="evidence" value="ECO:0007669"/>
    <property type="project" value="InterPro"/>
</dbReference>
<dbReference type="Proteomes" id="UP001334084">
    <property type="component" value="Chromosome 2"/>
</dbReference>
<feature type="domain" description="P-type ATPase A" evidence="9">
    <location>
        <begin position="101"/>
        <end position="253"/>
    </location>
</feature>
<evidence type="ECO:0000256" key="1">
    <source>
        <dbReference type="ARBA" id="ARBA00004141"/>
    </source>
</evidence>